<reference evidence="1 2" key="1">
    <citation type="submission" date="2024-01" db="EMBL/GenBank/DDBJ databases">
        <authorList>
            <person name="Alioto T."/>
            <person name="Alioto T."/>
            <person name="Gomez Garrido J."/>
        </authorList>
    </citation>
    <scope>NUCLEOTIDE SEQUENCE [LARGE SCALE GENOMIC DNA]</scope>
</reference>
<name>A0AAV1QIX1_SCOSC</name>
<evidence type="ECO:0000313" key="2">
    <source>
        <dbReference type="Proteomes" id="UP001314229"/>
    </source>
</evidence>
<dbReference type="AlphaFoldDB" id="A0AAV1QIX1"/>
<organism evidence="1 2">
    <name type="scientific">Scomber scombrus</name>
    <name type="common">Atlantic mackerel</name>
    <name type="synonym">Scomber vernalis</name>
    <dbReference type="NCBI Taxonomy" id="13677"/>
    <lineage>
        <taxon>Eukaryota</taxon>
        <taxon>Metazoa</taxon>
        <taxon>Chordata</taxon>
        <taxon>Craniata</taxon>
        <taxon>Vertebrata</taxon>
        <taxon>Euteleostomi</taxon>
        <taxon>Actinopterygii</taxon>
        <taxon>Neopterygii</taxon>
        <taxon>Teleostei</taxon>
        <taxon>Neoteleostei</taxon>
        <taxon>Acanthomorphata</taxon>
        <taxon>Pelagiaria</taxon>
        <taxon>Scombriformes</taxon>
        <taxon>Scombridae</taxon>
        <taxon>Scomber</taxon>
    </lineage>
</organism>
<sequence length="266" mass="30038">MSALMEDIREAVLAVLPSLPEDKVQSLLNKLESIAWSPNPICNSLKRRISWTTSHLSSAGGFSVPGKLKVAGMKTSVFLGAECLLVSRPQLHWRNIHHVNSGNALSRRKKQKRVSSAPEDIARGPADQYGCVRWQPDCPTGETVEGLKEKKSEMKDLYHTEGPAGAERGYVIQLMKTTYYLQRKNINASPPPSIAELKTEWPYLFTPREVYSHFNLLTDINILEKMEQAMEEKGKLILRFFQHKTAGTSVDEIKCILVKYNKEEKV</sequence>
<dbReference type="PANTHER" id="PTHR31025">
    <property type="entry name" value="SI:CH211-196P9.1-RELATED"/>
    <property type="match status" value="1"/>
</dbReference>
<dbReference type="EMBL" id="CAWUFR010001332">
    <property type="protein sequence ID" value="CAK6983490.1"/>
    <property type="molecule type" value="Genomic_DNA"/>
</dbReference>
<gene>
    <name evidence="1" type="ORF">FSCOSCO3_A006141</name>
</gene>
<evidence type="ECO:0000313" key="1">
    <source>
        <dbReference type="EMBL" id="CAK6983490.1"/>
    </source>
</evidence>
<proteinExistence type="predicted"/>
<protein>
    <submittedName>
        <fullName evidence="1">Uncharacterized protein LOC109141728</fullName>
    </submittedName>
</protein>
<keyword evidence="2" id="KW-1185">Reference proteome</keyword>
<dbReference type="PANTHER" id="PTHR31025:SF30">
    <property type="entry name" value="SI:DKEY-15H8.17"/>
    <property type="match status" value="1"/>
</dbReference>
<accession>A0AAV1QIX1</accession>
<comment type="caution">
    <text evidence="1">The sequence shown here is derived from an EMBL/GenBank/DDBJ whole genome shotgun (WGS) entry which is preliminary data.</text>
</comment>
<dbReference type="Proteomes" id="UP001314229">
    <property type="component" value="Unassembled WGS sequence"/>
</dbReference>